<dbReference type="Proteomes" id="UP001293254">
    <property type="component" value="Unassembled WGS sequence"/>
</dbReference>
<reference evidence="3" key="1">
    <citation type="submission" date="2020-06" db="EMBL/GenBank/DDBJ databases">
        <authorList>
            <person name="Li T."/>
            <person name="Hu X."/>
            <person name="Zhang T."/>
            <person name="Song X."/>
            <person name="Zhang H."/>
            <person name="Dai N."/>
            <person name="Sheng W."/>
            <person name="Hou X."/>
            <person name="Wei L."/>
        </authorList>
    </citation>
    <scope>NUCLEOTIDE SEQUENCE</scope>
    <source>
        <strain evidence="3">3651</strain>
        <tissue evidence="3">Leaf</tissue>
    </source>
</reference>
<evidence type="ECO:0000256" key="1">
    <source>
        <dbReference type="SAM" id="Coils"/>
    </source>
</evidence>
<feature type="compositionally biased region" description="Basic and acidic residues" evidence="2">
    <location>
        <begin position="299"/>
        <end position="310"/>
    </location>
</feature>
<comment type="caution">
    <text evidence="3">The sequence shown here is derived from an EMBL/GenBank/DDBJ whole genome shotgun (WGS) entry which is preliminary data.</text>
</comment>
<sequence length="375" mass="43225">IKRRGRTRNVALSKRKNANEKLTVRIPEEVNRIVGVNSQFAITESGCLTRRFAPLQVTKWAKIEEGKKLDLLRDFIGSFDSGDYLRCDRAILSQMNTQYRNYRHKLYKNYFLRGIIPAHVDPEDWEYLSTYFSSEEYQEEKNGDVVGPIELYKLTRYKYEKDCEDGCWLLIERQATGENLVDEEQICAEVLGYKSGYIRGRGAGPKPNRSWSKQSYWEELENAKRNARIAQERANNAEQQMGLLERSSTKILLNVMRGDNLLHGKGSPELIHLGCLRAVSILQGNSWIKSHRQIKREARRGSGHWMKEFKPNATNDTVSTKGNNTILEQPHGRMKGSDPKNPTVHYIWYQSQAFLGLAVGKKGRTMADGMRFEEL</sequence>
<dbReference type="AlphaFoldDB" id="A0AAE2CUF5"/>
<keyword evidence="1" id="KW-0175">Coiled coil</keyword>
<protein>
    <submittedName>
        <fullName evidence="3">Uncharacterized protein</fullName>
    </submittedName>
</protein>
<reference evidence="3" key="2">
    <citation type="journal article" date="2024" name="Plant">
        <title>Genomic evolution and insights into agronomic trait innovations of Sesamum species.</title>
        <authorList>
            <person name="Miao H."/>
            <person name="Wang L."/>
            <person name="Qu L."/>
            <person name="Liu H."/>
            <person name="Sun Y."/>
            <person name="Le M."/>
            <person name="Wang Q."/>
            <person name="Wei S."/>
            <person name="Zheng Y."/>
            <person name="Lin W."/>
            <person name="Duan Y."/>
            <person name="Cao H."/>
            <person name="Xiong S."/>
            <person name="Wang X."/>
            <person name="Wei L."/>
            <person name="Li C."/>
            <person name="Ma Q."/>
            <person name="Ju M."/>
            <person name="Zhao R."/>
            <person name="Li G."/>
            <person name="Mu C."/>
            <person name="Tian Q."/>
            <person name="Mei H."/>
            <person name="Zhang T."/>
            <person name="Gao T."/>
            <person name="Zhang H."/>
        </authorList>
    </citation>
    <scope>NUCLEOTIDE SEQUENCE</scope>
    <source>
        <strain evidence="3">3651</strain>
    </source>
</reference>
<feature type="coiled-coil region" evidence="1">
    <location>
        <begin position="220"/>
        <end position="247"/>
    </location>
</feature>
<name>A0AAE2CUF5_9LAMI</name>
<dbReference type="PANTHER" id="PTHR33499">
    <property type="entry name" value="OS12G0282400 PROTEIN-RELATED"/>
    <property type="match status" value="1"/>
</dbReference>
<evidence type="ECO:0000313" key="3">
    <source>
        <dbReference type="EMBL" id="KAK4435021.1"/>
    </source>
</evidence>
<accession>A0AAE2CUF5</accession>
<feature type="compositionally biased region" description="Polar residues" evidence="2">
    <location>
        <begin position="312"/>
        <end position="327"/>
    </location>
</feature>
<feature type="non-terminal residue" evidence="3">
    <location>
        <position position="375"/>
    </location>
</feature>
<gene>
    <name evidence="3" type="ORF">Salat_0665100</name>
</gene>
<dbReference type="EMBL" id="JACGWO010000002">
    <property type="protein sequence ID" value="KAK4435021.1"/>
    <property type="molecule type" value="Genomic_DNA"/>
</dbReference>
<evidence type="ECO:0000256" key="2">
    <source>
        <dbReference type="SAM" id="MobiDB-lite"/>
    </source>
</evidence>
<feature type="region of interest" description="Disordered" evidence="2">
    <location>
        <begin position="299"/>
        <end position="338"/>
    </location>
</feature>
<keyword evidence="4" id="KW-1185">Reference proteome</keyword>
<proteinExistence type="predicted"/>
<evidence type="ECO:0000313" key="4">
    <source>
        <dbReference type="Proteomes" id="UP001293254"/>
    </source>
</evidence>
<organism evidence="3 4">
    <name type="scientific">Sesamum alatum</name>
    <dbReference type="NCBI Taxonomy" id="300844"/>
    <lineage>
        <taxon>Eukaryota</taxon>
        <taxon>Viridiplantae</taxon>
        <taxon>Streptophyta</taxon>
        <taxon>Embryophyta</taxon>
        <taxon>Tracheophyta</taxon>
        <taxon>Spermatophyta</taxon>
        <taxon>Magnoliopsida</taxon>
        <taxon>eudicotyledons</taxon>
        <taxon>Gunneridae</taxon>
        <taxon>Pentapetalae</taxon>
        <taxon>asterids</taxon>
        <taxon>lamiids</taxon>
        <taxon>Lamiales</taxon>
        <taxon>Pedaliaceae</taxon>
        <taxon>Sesamum</taxon>
    </lineage>
</organism>
<dbReference type="PANTHER" id="PTHR33499:SF11">
    <property type="entry name" value="NO APICAL MERISTEM-ASSOCIATED C-TERMINAL DOMAIN-CONTAINING PROTEIN"/>
    <property type="match status" value="1"/>
</dbReference>